<dbReference type="PROSITE" id="PS50987">
    <property type="entry name" value="HTH_ARSR_2"/>
    <property type="match status" value="1"/>
</dbReference>
<dbReference type="InterPro" id="IPR011991">
    <property type="entry name" value="ArsR-like_HTH"/>
</dbReference>
<proteinExistence type="predicted"/>
<dbReference type="SMART" id="SM00418">
    <property type="entry name" value="HTH_ARSR"/>
    <property type="match status" value="1"/>
</dbReference>
<dbReference type="PANTHER" id="PTHR33154:SF18">
    <property type="entry name" value="ARSENICAL RESISTANCE OPERON REPRESSOR"/>
    <property type="match status" value="1"/>
</dbReference>
<dbReference type="RefSeq" id="WP_170866576.1">
    <property type="nucleotide sequence ID" value="NZ_FRAC01000007.1"/>
</dbReference>
<accession>A0A1M6M9J8</accession>
<keyword evidence="6" id="KW-1185">Reference proteome</keyword>
<dbReference type="Pfam" id="PF01022">
    <property type="entry name" value="HTH_5"/>
    <property type="match status" value="1"/>
</dbReference>
<dbReference type="Proteomes" id="UP000184386">
    <property type="component" value="Unassembled WGS sequence"/>
</dbReference>
<dbReference type="SUPFAM" id="SSF46785">
    <property type="entry name" value="Winged helix' DNA-binding domain"/>
    <property type="match status" value="1"/>
</dbReference>
<dbReference type="InterPro" id="IPR051081">
    <property type="entry name" value="HTH_MetalResp_TranReg"/>
</dbReference>
<dbReference type="EMBL" id="FRAC01000007">
    <property type="protein sequence ID" value="SHJ80145.1"/>
    <property type="molecule type" value="Genomic_DNA"/>
</dbReference>
<gene>
    <name evidence="5" type="ORF">SAMN02745136_00910</name>
</gene>
<keyword evidence="1" id="KW-0805">Transcription regulation</keyword>
<evidence type="ECO:0000313" key="5">
    <source>
        <dbReference type="EMBL" id="SHJ80145.1"/>
    </source>
</evidence>
<dbReference type="InterPro" id="IPR036390">
    <property type="entry name" value="WH_DNA-bd_sf"/>
</dbReference>
<sequence>MEIGTYKVYTEPNWEYELVTCILEKDGEREEESIKARRAYMSQKEIEEFLFKIKEFKEKVLQKVLPIYDNYPDIKPYFINSAIEDDGRARHVLAALASRRQLLQEHTPAEIDDIMLDTFDNLAKSMGYSNLREEKLKDLSDIITFIKGIEEEDSVKFRLIMLFTERHTILPRIREFVKEGVEVIKEYYGIIQKDYENAVVSLKDKNNMVDYLEELDVIKLGDVEEMAVQPCIVTYNQLSIDWVEDDDRLIIADTGIYMLLPEVMSNDYLKNDTKTISALKALGDATRLKIVHMLSGKKMYVQEIADDLGLTPATVSHHMNILLQERLISIIIDNVKAKKIFYEINSSKIKELGEAIQLLGTVDAKEQE</sequence>
<protein>
    <submittedName>
        <fullName evidence="5">Regulatory protein, arsR family</fullName>
    </submittedName>
</protein>
<feature type="domain" description="HTH arsR-type" evidence="4">
    <location>
        <begin position="269"/>
        <end position="364"/>
    </location>
</feature>
<evidence type="ECO:0000256" key="3">
    <source>
        <dbReference type="ARBA" id="ARBA00023163"/>
    </source>
</evidence>
<dbReference type="CDD" id="cd00090">
    <property type="entry name" value="HTH_ARSR"/>
    <property type="match status" value="1"/>
</dbReference>
<dbReference type="PRINTS" id="PR00778">
    <property type="entry name" value="HTHARSR"/>
</dbReference>
<keyword evidence="3" id="KW-0804">Transcription</keyword>
<evidence type="ECO:0000313" key="6">
    <source>
        <dbReference type="Proteomes" id="UP000184386"/>
    </source>
</evidence>
<evidence type="ECO:0000259" key="4">
    <source>
        <dbReference type="PROSITE" id="PS50987"/>
    </source>
</evidence>
<keyword evidence="2" id="KW-0238">DNA-binding</keyword>
<dbReference type="PANTHER" id="PTHR33154">
    <property type="entry name" value="TRANSCRIPTIONAL REGULATOR, ARSR FAMILY"/>
    <property type="match status" value="1"/>
</dbReference>
<dbReference type="NCBIfam" id="NF033788">
    <property type="entry name" value="HTH_metalloreg"/>
    <property type="match status" value="1"/>
</dbReference>
<dbReference type="AlphaFoldDB" id="A0A1M6M9J8"/>
<dbReference type="InterPro" id="IPR001845">
    <property type="entry name" value="HTH_ArsR_DNA-bd_dom"/>
</dbReference>
<dbReference type="Gene3D" id="1.10.10.10">
    <property type="entry name" value="Winged helix-like DNA-binding domain superfamily/Winged helix DNA-binding domain"/>
    <property type="match status" value="1"/>
</dbReference>
<dbReference type="GO" id="GO:0003700">
    <property type="term" value="F:DNA-binding transcription factor activity"/>
    <property type="evidence" value="ECO:0007669"/>
    <property type="project" value="InterPro"/>
</dbReference>
<dbReference type="InterPro" id="IPR036388">
    <property type="entry name" value="WH-like_DNA-bd_sf"/>
</dbReference>
<dbReference type="STRING" id="1121322.SAMN02745136_00910"/>
<reference evidence="5 6" key="1">
    <citation type="submission" date="2016-11" db="EMBL/GenBank/DDBJ databases">
        <authorList>
            <person name="Jaros S."/>
            <person name="Januszkiewicz K."/>
            <person name="Wedrychowicz H."/>
        </authorList>
    </citation>
    <scope>NUCLEOTIDE SEQUENCE [LARGE SCALE GENOMIC DNA]</scope>
    <source>
        <strain evidence="5 6">DSM 15929</strain>
    </source>
</reference>
<evidence type="ECO:0000256" key="1">
    <source>
        <dbReference type="ARBA" id="ARBA00023015"/>
    </source>
</evidence>
<dbReference type="GO" id="GO:0003677">
    <property type="term" value="F:DNA binding"/>
    <property type="evidence" value="ECO:0007669"/>
    <property type="project" value="UniProtKB-KW"/>
</dbReference>
<organism evidence="5 6">
    <name type="scientific">Anaerocolumna jejuensis DSM 15929</name>
    <dbReference type="NCBI Taxonomy" id="1121322"/>
    <lineage>
        <taxon>Bacteria</taxon>
        <taxon>Bacillati</taxon>
        <taxon>Bacillota</taxon>
        <taxon>Clostridia</taxon>
        <taxon>Lachnospirales</taxon>
        <taxon>Lachnospiraceae</taxon>
        <taxon>Anaerocolumna</taxon>
    </lineage>
</organism>
<evidence type="ECO:0000256" key="2">
    <source>
        <dbReference type="ARBA" id="ARBA00023125"/>
    </source>
</evidence>
<name>A0A1M6M9J8_9FIRM</name>